<evidence type="ECO:0000313" key="1">
    <source>
        <dbReference type="EMBL" id="JAH77017.1"/>
    </source>
</evidence>
<organism evidence="1">
    <name type="scientific">Anguilla anguilla</name>
    <name type="common">European freshwater eel</name>
    <name type="synonym">Muraena anguilla</name>
    <dbReference type="NCBI Taxonomy" id="7936"/>
    <lineage>
        <taxon>Eukaryota</taxon>
        <taxon>Metazoa</taxon>
        <taxon>Chordata</taxon>
        <taxon>Craniata</taxon>
        <taxon>Vertebrata</taxon>
        <taxon>Euteleostomi</taxon>
        <taxon>Actinopterygii</taxon>
        <taxon>Neopterygii</taxon>
        <taxon>Teleostei</taxon>
        <taxon>Anguilliformes</taxon>
        <taxon>Anguillidae</taxon>
        <taxon>Anguilla</taxon>
    </lineage>
</organism>
<dbReference type="AlphaFoldDB" id="A0A0E9VG10"/>
<reference evidence="1" key="1">
    <citation type="submission" date="2014-11" db="EMBL/GenBank/DDBJ databases">
        <authorList>
            <person name="Amaro Gonzalez C."/>
        </authorList>
    </citation>
    <scope>NUCLEOTIDE SEQUENCE</scope>
</reference>
<proteinExistence type="predicted"/>
<protein>
    <submittedName>
        <fullName evidence="1">Uncharacterized protein</fullName>
    </submittedName>
</protein>
<reference evidence="1" key="2">
    <citation type="journal article" date="2015" name="Fish Shellfish Immunol.">
        <title>Early steps in the European eel (Anguilla anguilla)-Vibrio vulnificus interaction in the gills: Role of the RtxA13 toxin.</title>
        <authorList>
            <person name="Callol A."/>
            <person name="Pajuelo D."/>
            <person name="Ebbesson L."/>
            <person name="Teles M."/>
            <person name="MacKenzie S."/>
            <person name="Amaro C."/>
        </authorList>
    </citation>
    <scope>NUCLEOTIDE SEQUENCE</scope>
</reference>
<name>A0A0E9VG10_ANGAN</name>
<sequence>MHPFVFFPRHLMFSMQEKTIFRTRSFIDFNTPQECPRSVSFIRYVLL</sequence>
<dbReference type="EMBL" id="GBXM01031560">
    <property type="protein sequence ID" value="JAH77017.1"/>
    <property type="molecule type" value="Transcribed_RNA"/>
</dbReference>
<accession>A0A0E9VG10</accession>